<dbReference type="Gene3D" id="3.30.420.10">
    <property type="entry name" value="Ribonuclease H-like superfamily/Ribonuclease H"/>
    <property type="match status" value="1"/>
</dbReference>
<dbReference type="RefSeq" id="XP_044313301.1">
    <property type="nucleotide sequence ID" value="XM_044457366.1"/>
</dbReference>
<accession>A0ABM5J3A9</accession>
<dbReference type="Pfam" id="PF05380">
    <property type="entry name" value="Peptidase_A17"/>
    <property type="match status" value="1"/>
</dbReference>
<keyword evidence="2" id="KW-1185">Reference proteome</keyword>
<dbReference type="InterPro" id="IPR012337">
    <property type="entry name" value="RNaseH-like_sf"/>
</dbReference>
<dbReference type="SUPFAM" id="SSF53098">
    <property type="entry name" value="Ribonuclease H-like"/>
    <property type="match status" value="1"/>
</dbReference>
<dbReference type="Proteomes" id="UP001652680">
    <property type="component" value="Unassembled WGS sequence"/>
</dbReference>
<evidence type="ECO:0008006" key="3">
    <source>
        <dbReference type="Google" id="ProtNLM"/>
    </source>
</evidence>
<dbReference type="PANTHER" id="PTHR47331:SF1">
    <property type="entry name" value="GAG-LIKE PROTEIN"/>
    <property type="match status" value="1"/>
</dbReference>
<name>A0ABM5J3A9_DRORH</name>
<reference evidence="1" key="2">
    <citation type="submission" date="2025-05" db="UniProtKB">
        <authorList>
            <consortium name="EnsemblMetazoa"/>
        </authorList>
    </citation>
    <scope>IDENTIFICATION</scope>
</reference>
<dbReference type="InterPro" id="IPR005312">
    <property type="entry name" value="DUF1759"/>
</dbReference>
<dbReference type="EnsemblMetazoa" id="XM_044457366.1">
    <property type="protein sequence ID" value="XP_044313301.1"/>
    <property type="gene ID" value="LOC123037303"/>
</dbReference>
<evidence type="ECO:0000313" key="1">
    <source>
        <dbReference type="EnsemblMetazoa" id="XP_044313301.1"/>
    </source>
</evidence>
<sequence length="1311" mass="148929">MKPESVDLDKLVNLQSDRHQALRLDQVEELRNAFRETHSVIVNLDGFSDSSYATNNFQSEFEERYMDAYCALAEDFDRLGPENTTPTAAAGNADPELRVNMPQMSVPKFSGACVDWPGYYDAFTSLIHNNNNLSNVQRLHFLKESLPISRDNDIRQMQLTDVNYAVAWGMMIKRYNNPRLVFSHHMKAIYALPRLQKDSTDSLRSMLSTVNVCLAAFRRVQALGGESQHWLVHYLASKLPKATHNAWEHHQGSSSTVPSYRDLESFLNDRLVIMDAIENRSSSYDSNAGPDVDSAYVLNSVTSGLPSLSFSPKRWDHIQGLPLADPSYYRSKRVDLILGVDLLAQIMLPDTKIGLPDEPIARLGWILSGRAEGVTKSSELRCHRVTLDTESLLKRFCEVESVPDRSTETEEDTWRLSNNPGRWNKYVEEIEEYFSLEQIAPAVGSESSLMKRTSSNIHVASCVHPHHAVFKEELHSTKQRIVFDASSRTSNGRSLNDILCIGPTLQNDMSSVILNWRKYRFVFTADIQKMYRCIDVHPEDAQFQRILWRAADGAINVFALSTLTFETASAPFTAIRVIQHLAKDEQLSFPMAEEVLMNEIYVDDILSGGHTIEEAEDKRLQVSGAIKSARKWASNDSRLLLSIPSEYHCTQTLLSWDTTDPIKALGMYWLPNKDCFKYQINFGMPVSSTKRMILSSIARLFVPLGLIAPVIISGKLILKEVTMAKTKQADGTQTVVDWDDAVPDNIAERDKHRSVDPLHPIFNILSADACILRRIFHILCSRCVPKNRASGRKMLFISDGCKIKELSGAVLAIKLVRWLTMAKFLSSFLVQTFYFTDATIVLHWLHGDVNKWKTFVANRVAFVLDHSSPIQWRHVSTTENPADCATRGLTPIELKDFELWWRGPEWLVRNQDCWPSTEFGQIGINDAALEARVAKMRVHHAVPQPSFLERFSTLSQALRVTGYIMRVRQAVVRIVQRESFATDLSAVRNSKRLPSRSKLLNLSPILEEGILRVRGRLRHSSLSHERRHPIILPSSHHFTELVIRHSHCLTLHGGAQLTLAHARQRFWILTGRQAVRRVIRFRTRPTTTAQLMGDLPVHRVNPPSRPFIATGVDYTGAIEIKAARLRYIAVFICLATKAVHLEAVTGLTPEHFLLALDRFTGRRGMVQHLYSDNGTNFVGADNRITWHFNPPLSPNFGGLWEANVKSVKHHLKRVIADRRLTYEELSSVLVSIEACLNSRPPCPLTADPDDLEVLTPAHFLIGDSMLAPPEYQPQSRSFAEQFLIQQTMIRHFWKAWSRDWLAHLQQRPKWC</sequence>
<dbReference type="InterPro" id="IPR036397">
    <property type="entry name" value="RNaseH_sf"/>
</dbReference>
<dbReference type="SUPFAM" id="SSF56672">
    <property type="entry name" value="DNA/RNA polymerases"/>
    <property type="match status" value="1"/>
</dbReference>
<dbReference type="Pfam" id="PF03564">
    <property type="entry name" value="DUF1759"/>
    <property type="match status" value="1"/>
</dbReference>
<dbReference type="InterPro" id="IPR043502">
    <property type="entry name" value="DNA/RNA_pol_sf"/>
</dbReference>
<dbReference type="GeneID" id="123037303"/>
<protein>
    <recommendedName>
        <fullName evidence="3">Integrase catalytic domain-containing protein</fullName>
    </recommendedName>
</protein>
<reference evidence="2" key="1">
    <citation type="journal article" date="2021" name="Elife">
        <title>Highly contiguous assemblies of 101 drosophilid genomes.</title>
        <authorList>
            <person name="Kim B.Y."/>
            <person name="Wang J.R."/>
            <person name="Miller D.E."/>
            <person name="Barmina O."/>
            <person name="Delaney E."/>
            <person name="Thompson A."/>
            <person name="Comeault A.A."/>
            <person name="Peede D."/>
            <person name="D'Agostino E.R."/>
            <person name="Pelaez J."/>
            <person name="Aguilar J.M."/>
            <person name="Haji D."/>
            <person name="Matsunaga T."/>
            <person name="Armstrong E.E."/>
            <person name="Zych M."/>
            <person name="Ogawa Y."/>
            <person name="Stamenkovic-Radak M."/>
            <person name="Jelic M."/>
            <person name="Veselinovic M.S."/>
            <person name="Tanaskovic M."/>
            <person name="Eric P."/>
            <person name="Gao J.J."/>
            <person name="Katoh T.K."/>
            <person name="Toda M.J."/>
            <person name="Watabe H."/>
            <person name="Watada M."/>
            <person name="Davis J.S."/>
            <person name="Moyle L.C."/>
            <person name="Manoli G."/>
            <person name="Bertolini E."/>
            <person name="Kostal V."/>
            <person name="Hawley R.S."/>
            <person name="Takahashi A."/>
            <person name="Jones C.D."/>
            <person name="Price D.K."/>
            <person name="Whiteman N."/>
            <person name="Kopp A."/>
            <person name="Matute D.R."/>
            <person name="Petrov D.A."/>
        </authorList>
    </citation>
    <scope>NUCLEOTIDE SEQUENCE [LARGE SCALE GENOMIC DNA]</scope>
</reference>
<proteinExistence type="predicted"/>
<evidence type="ECO:0000313" key="2">
    <source>
        <dbReference type="Proteomes" id="UP001652680"/>
    </source>
</evidence>
<dbReference type="PANTHER" id="PTHR47331">
    <property type="entry name" value="PHD-TYPE DOMAIN-CONTAINING PROTEIN"/>
    <property type="match status" value="1"/>
</dbReference>
<organism evidence="1 2">
    <name type="scientific">Drosophila rhopaloa</name>
    <name type="common">Fruit fly</name>
    <dbReference type="NCBI Taxonomy" id="1041015"/>
    <lineage>
        <taxon>Eukaryota</taxon>
        <taxon>Metazoa</taxon>
        <taxon>Ecdysozoa</taxon>
        <taxon>Arthropoda</taxon>
        <taxon>Hexapoda</taxon>
        <taxon>Insecta</taxon>
        <taxon>Pterygota</taxon>
        <taxon>Neoptera</taxon>
        <taxon>Endopterygota</taxon>
        <taxon>Diptera</taxon>
        <taxon>Brachycera</taxon>
        <taxon>Muscomorpha</taxon>
        <taxon>Ephydroidea</taxon>
        <taxon>Drosophilidae</taxon>
        <taxon>Drosophila</taxon>
        <taxon>Sophophora</taxon>
    </lineage>
</organism>
<dbReference type="InterPro" id="IPR008042">
    <property type="entry name" value="Retrotrans_Pao"/>
</dbReference>